<dbReference type="InterPro" id="IPR051908">
    <property type="entry name" value="Ribosomal_N-acetyltransferase"/>
</dbReference>
<feature type="domain" description="N-acetyltransferase" evidence="1">
    <location>
        <begin position="23"/>
        <end position="169"/>
    </location>
</feature>
<dbReference type="GO" id="GO:1990189">
    <property type="term" value="F:protein N-terminal-serine acetyltransferase activity"/>
    <property type="evidence" value="ECO:0007669"/>
    <property type="project" value="TreeGrafter"/>
</dbReference>
<evidence type="ECO:0000259" key="1">
    <source>
        <dbReference type="PROSITE" id="PS51186"/>
    </source>
</evidence>
<dbReference type="PROSITE" id="PS51186">
    <property type="entry name" value="GNAT"/>
    <property type="match status" value="1"/>
</dbReference>
<proteinExistence type="predicted"/>
<sequence>MNAFTYSIDEHVALAFPQLDAAEELFSLIESDRPHIEAFIDVIAETKSIKDEKDFIKLKLHGYAEETEYLFFILYDQIICGCIDIHGIDKKVGKGEIGYWLHSSYSKRGIVTKSVQAICTLAFEEYGLNKLIICVDTENEPSNRVAQRAGFIKTSTEPQDALLFGKLRDMNRYTLLKEQFKKGFDE</sequence>
<comment type="caution">
    <text evidence="2">The sequence shown here is derived from an EMBL/GenBank/DDBJ whole genome shotgun (WGS) entry which is preliminary data.</text>
</comment>
<evidence type="ECO:0000313" key="2">
    <source>
        <dbReference type="EMBL" id="MDT2536973.1"/>
    </source>
</evidence>
<dbReference type="Gene3D" id="3.40.630.30">
    <property type="match status" value="1"/>
</dbReference>
<reference evidence="2" key="1">
    <citation type="submission" date="2023-03" db="EMBL/GenBank/DDBJ databases">
        <authorList>
            <person name="Shen W."/>
            <person name="Cai J."/>
        </authorList>
    </citation>
    <scope>NUCLEOTIDE SEQUENCE</scope>
    <source>
        <strain evidence="2">B646-2</strain>
    </source>
</reference>
<dbReference type="PANTHER" id="PTHR43441:SF11">
    <property type="entry name" value="RIBOSOMAL-PROTEIN-SERINE ACETYLTRANSFERASE"/>
    <property type="match status" value="1"/>
</dbReference>
<dbReference type="SUPFAM" id="SSF55729">
    <property type="entry name" value="Acyl-CoA N-acyltransferases (Nat)"/>
    <property type="match status" value="1"/>
</dbReference>
<dbReference type="RefSeq" id="WP_028020778.1">
    <property type="nucleotide sequence ID" value="NZ_BAAAXM010000058.1"/>
</dbReference>
<dbReference type="EMBL" id="JARPXM010000001">
    <property type="protein sequence ID" value="MDT2536973.1"/>
    <property type="molecule type" value="Genomic_DNA"/>
</dbReference>
<gene>
    <name evidence="2" type="ORF">P7D78_02450</name>
</gene>
<dbReference type="Pfam" id="PF13302">
    <property type="entry name" value="Acetyltransf_3"/>
    <property type="match status" value="1"/>
</dbReference>
<accession>A0AAW8SSE5</accession>
<name>A0AAW8SSE5_9ENTE</name>
<dbReference type="PANTHER" id="PTHR43441">
    <property type="entry name" value="RIBOSOMAL-PROTEIN-SERINE ACETYLTRANSFERASE"/>
    <property type="match status" value="1"/>
</dbReference>
<organism evidence="2 3">
    <name type="scientific">Enterococcus raffinosus</name>
    <dbReference type="NCBI Taxonomy" id="71452"/>
    <lineage>
        <taxon>Bacteria</taxon>
        <taxon>Bacillati</taxon>
        <taxon>Bacillota</taxon>
        <taxon>Bacilli</taxon>
        <taxon>Lactobacillales</taxon>
        <taxon>Enterococcaceae</taxon>
        <taxon>Enterococcus</taxon>
    </lineage>
</organism>
<dbReference type="GeneID" id="67042280"/>
<dbReference type="InterPro" id="IPR000182">
    <property type="entry name" value="GNAT_dom"/>
</dbReference>
<dbReference type="GO" id="GO:0008999">
    <property type="term" value="F:protein-N-terminal-alanine acetyltransferase activity"/>
    <property type="evidence" value="ECO:0007669"/>
    <property type="project" value="TreeGrafter"/>
</dbReference>
<dbReference type="InterPro" id="IPR016181">
    <property type="entry name" value="Acyl_CoA_acyltransferase"/>
</dbReference>
<protein>
    <submittedName>
        <fullName evidence="2">GNAT family protein</fullName>
    </submittedName>
</protein>
<dbReference type="AlphaFoldDB" id="A0AAW8SSE5"/>
<evidence type="ECO:0000313" key="3">
    <source>
        <dbReference type="Proteomes" id="UP001249240"/>
    </source>
</evidence>
<dbReference type="GO" id="GO:0005737">
    <property type="term" value="C:cytoplasm"/>
    <property type="evidence" value="ECO:0007669"/>
    <property type="project" value="TreeGrafter"/>
</dbReference>
<dbReference type="Proteomes" id="UP001249240">
    <property type="component" value="Unassembled WGS sequence"/>
</dbReference>